<dbReference type="EMBL" id="CADEAL010004312">
    <property type="protein sequence ID" value="CAB1456798.1"/>
    <property type="molecule type" value="Genomic_DNA"/>
</dbReference>
<proteinExistence type="predicted"/>
<evidence type="ECO:0000313" key="1">
    <source>
        <dbReference type="EMBL" id="CAB1456798.1"/>
    </source>
</evidence>
<name>A0A9N7VTB3_PLEPL</name>
<keyword evidence="2" id="KW-1185">Reference proteome</keyword>
<dbReference type="Proteomes" id="UP001153269">
    <property type="component" value="Unassembled WGS sequence"/>
</dbReference>
<gene>
    <name evidence="1" type="ORF">PLEPLA_LOCUS44592</name>
</gene>
<reference evidence="1" key="1">
    <citation type="submission" date="2020-03" db="EMBL/GenBank/DDBJ databases">
        <authorList>
            <person name="Weist P."/>
        </authorList>
    </citation>
    <scope>NUCLEOTIDE SEQUENCE</scope>
</reference>
<dbReference type="AlphaFoldDB" id="A0A9N7VTB3"/>
<protein>
    <submittedName>
        <fullName evidence="1">Uncharacterized protein</fullName>
    </submittedName>
</protein>
<evidence type="ECO:0000313" key="2">
    <source>
        <dbReference type="Proteomes" id="UP001153269"/>
    </source>
</evidence>
<organism evidence="1 2">
    <name type="scientific">Pleuronectes platessa</name>
    <name type="common">European plaice</name>
    <dbReference type="NCBI Taxonomy" id="8262"/>
    <lineage>
        <taxon>Eukaryota</taxon>
        <taxon>Metazoa</taxon>
        <taxon>Chordata</taxon>
        <taxon>Craniata</taxon>
        <taxon>Vertebrata</taxon>
        <taxon>Euteleostomi</taxon>
        <taxon>Actinopterygii</taxon>
        <taxon>Neopterygii</taxon>
        <taxon>Teleostei</taxon>
        <taxon>Neoteleostei</taxon>
        <taxon>Acanthomorphata</taxon>
        <taxon>Carangaria</taxon>
        <taxon>Pleuronectiformes</taxon>
        <taxon>Pleuronectoidei</taxon>
        <taxon>Pleuronectidae</taxon>
        <taxon>Pleuronectes</taxon>
    </lineage>
</organism>
<sequence>MAAESDTHTRPIVVHLPPASQSMTEQPSAMCREKYKVILDPVRRREREGEKERERWGGEGLSVSLLSLRCTGLIPASCAVVSDDLPSEGRMGMRLEVTDNVGSWEGRVLFTTCTLGVAKEEAQVKAIKLMVDRRYMILSERADDVTRRLGTQRGRILALVVSESPWAQT</sequence>
<comment type="caution">
    <text evidence="1">The sequence shown here is derived from an EMBL/GenBank/DDBJ whole genome shotgun (WGS) entry which is preliminary data.</text>
</comment>
<accession>A0A9N7VTB3</accession>